<feature type="compositionally biased region" description="Basic and acidic residues" evidence="14">
    <location>
        <begin position="66"/>
        <end position="76"/>
    </location>
</feature>
<comment type="catalytic activity">
    <reaction evidence="12 13">
        <text>DNA(n) + a 2'-deoxyribonucleoside 5'-triphosphate = DNA(n+1) + diphosphate</text>
        <dbReference type="Rhea" id="RHEA:22508"/>
        <dbReference type="Rhea" id="RHEA-COMP:17339"/>
        <dbReference type="Rhea" id="RHEA-COMP:17340"/>
        <dbReference type="ChEBI" id="CHEBI:33019"/>
        <dbReference type="ChEBI" id="CHEBI:61560"/>
        <dbReference type="ChEBI" id="CHEBI:173112"/>
        <dbReference type="EC" id="2.7.7.7"/>
    </reaction>
</comment>
<evidence type="ECO:0000259" key="15">
    <source>
        <dbReference type="SMART" id="SM00481"/>
    </source>
</evidence>
<feature type="compositionally biased region" description="Low complexity" evidence="14">
    <location>
        <begin position="898"/>
        <end position="914"/>
    </location>
</feature>
<evidence type="ECO:0000256" key="2">
    <source>
        <dbReference type="ARBA" id="ARBA00007391"/>
    </source>
</evidence>
<name>A0ABY8QXH9_9MICO</name>
<keyword evidence="11 13" id="KW-0234">DNA repair</keyword>
<dbReference type="Pfam" id="PF02811">
    <property type="entry name" value="PHP"/>
    <property type="match status" value="1"/>
</dbReference>
<dbReference type="InterPro" id="IPR003141">
    <property type="entry name" value="Pol/His_phosphatase_N"/>
</dbReference>
<evidence type="ECO:0000256" key="12">
    <source>
        <dbReference type="ARBA" id="ARBA00049244"/>
    </source>
</evidence>
<gene>
    <name evidence="13" type="primary">dnaE2</name>
    <name evidence="16" type="ORF">LWF01_08025</name>
</gene>
<comment type="function">
    <text evidence="13">DNA polymerase involved in damage-induced mutagenesis and translesion synthesis (TLS). It is not the major replicative DNA polymerase.</text>
</comment>
<dbReference type="SMART" id="SM00481">
    <property type="entry name" value="POLIIIAc"/>
    <property type="match status" value="1"/>
</dbReference>
<protein>
    <recommendedName>
        <fullName evidence="4 13">Error-prone DNA polymerase</fullName>
        <ecNumber evidence="3 13">2.7.7.7</ecNumber>
    </recommendedName>
</protein>
<dbReference type="Pfam" id="PF01336">
    <property type="entry name" value="tRNA_anti-codon"/>
    <property type="match status" value="1"/>
</dbReference>
<proteinExistence type="inferred from homology"/>
<dbReference type="EC" id="2.7.7.7" evidence="3 13"/>
<organism evidence="16 17">
    <name type="scientific">Saxibacter everestensis</name>
    <dbReference type="NCBI Taxonomy" id="2909229"/>
    <lineage>
        <taxon>Bacteria</taxon>
        <taxon>Bacillati</taxon>
        <taxon>Actinomycetota</taxon>
        <taxon>Actinomycetes</taxon>
        <taxon>Micrococcales</taxon>
        <taxon>Brevibacteriaceae</taxon>
        <taxon>Saxibacter</taxon>
    </lineage>
</organism>
<dbReference type="PANTHER" id="PTHR32294">
    <property type="entry name" value="DNA POLYMERASE III SUBUNIT ALPHA"/>
    <property type="match status" value="1"/>
</dbReference>
<evidence type="ECO:0000256" key="11">
    <source>
        <dbReference type="ARBA" id="ARBA00023204"/>
    </source>
</evidence>
<keyword evidence="17" id="KW-1185">Reference proteome</keyword>
<dbReference type="NCBIfam" id="TIGR00594">
    <property type="entry name" value="polc"/>
    <property type="match status" value="1"/>
</dbReference>
<evidence type="ECO:0000256" key="14">
    <source>
        <dbReference type="SAM" id="MobiDB-lite"/>
    </source>
</evidence>
<evidence type="ECO:0000256" key="6">
    <source>
        <dbReference type="ARBA" id="ARBA00022679"/>
    </source>
</evidence>
<comment type="similarity">
    <text evidence="2 13">Belongs to the DNA polymerase type-C family. DnaE2 subfamily.</text>
</comment>
<evidence type="ECO:0000256" key="1">
    <source>
        <dbReference type="ARBA" id="ARBA00004496"/>
    </source>
</evidence>
<dbReference type="NCBIfam" id="NF004225">
    <property type="entry name" value="PRK05672.1"/>
    <property type="match status" value="1"/>
</dbReference>
<dbReference type="Gene3D" id="3.20.20.140">
    <property type="entry name" value="Metal-dependent hydrolases"/>
    <property type="match status" value="1"/>
</dbReference>
<dbReference type="InterPro" id="IPR029460">
    <property type="entry name" value="DNAPol_HHH"/>
</dbReference>
<dbReference type="InterPro" id="IPR023073">
    <property type="entry name" value="DnaE2"/>
</dbReference>
<dbReference type="HAMAP" id="MF_01902">
    <property type="entry name" value="DNApol_error_prone"/>
    <property type="match status" value="1"/>
</dbReference>
<evidence type="ECO:0000256" key="4">
    <source>
        <dbReference type="ARBA" id="ARBA00017273"/>
    </source>
</evidence>
<evidence type="ECO:0000256" key="3">
    <source>
        <dbReference type="ARBA" id="ARBA00012417"/>
    </source>
</evidence>
<keyword evidence="8 13" id="KW-0235">DNA replication</keyword>
<keyword evidence="7 13" id="KW-0548">Nucleotidyltransferase</keyword>
<keyword evidence="9 13" id="KW-0227">DNA damage</keyword>
<dbReference type="Pfam" id="PF14579">
    <property type="entry name" value="HHH_6"/>
    <property type="match status" value="1"/>
</dbReference>
<dbReference type="InterPro" id="IPR004365">
    <property type="entry name" value="NA-bd_OB_tRNA"/>
</dbReference>
<dbReference type="Pfam" id="PF07733">
    <property type="entry name" value="DNA_pol3_alpha"/>
    <property type="match status" value="1"/>
</dbReference>
<dbReference type="CDD" id="cd04485">
    <property type="entry name" value="DnaE_OBF"/>
    <property type="match status" value="1"/>
</dbReference>
<evidence type="ECO:0000256" key="13">
    <source>
        <dbReference type="HAMAP-Rule" id="MF_01902"/>
    </source>
</evidence>
<keyword evidence="5 13" id="KW-0963">Cytoplasm</keyword>
<comment type="subcellular location">
    <subcellularLocation>
        <location evidence="1 13">Cytoplasm</location>
    </subcellularLocation>
</comment>
<dbReference type="SUPFAM" id="SSF89550">
    <property type="entry name" value="PHP domain-like"/>
    <property type="match status" value="1"/>
</dbReference>
<evidence type="ECO:0000256" key="8">
    <source>
        <dbReference type="ARBA" id="ARBA00022705"/>
    </source>
</evidence>
<feature type="region of interest" description="Disordered" evidence="14">
    <location>
        <begin position="888"/>
        <end position="954"/>
    </location>
</feature>
<feature type="domain" description="Polymerase/histidinol phosphatase N-terminal" evidence="15">
    <location>
        <begin position="93"/>
        <end position="160"/>
    </location>
</feature>
<dbReference type="InterPro" id="IPR011708">
    <property type="entry name" value="DNA_pol3_alpha_NTPase_dom"/>
</dbReference>
<dbReference type="EMBL" id="CP090958">
    <property type="protein sequence ID" value="WGW13693.1"/>
    <property type="molecule type" value="Genomic_DNA"/>
</dbReference>
<dbReference type="Proteomes" id="UP001209083">
    <property type="component" value="Chromosome"/>
</dbReference>
<feature type="region of interest" description="Disordered" evidence="14">
    <location>
        <begin position="1"/>
        <end position="84"/>
    </location>
</feature>
<evidence type="ECO:0000313" key="17">
    <source>
        <dbReference type="Proteomes" id="UP001209083"/>
    </source>
</evidence>
<evidence type="ECO:0000256" key="9">
    <source>
        <dbReference type="ARBA" id="ARBA00022763"/>
    </source>
</evidence>
<dbReference type="InterPro" id="IPR004013">
    <property type="entry name" value="PHP_dom"/>
</dbReference>
<sequence length="1194" mass="130635">MEFNNPRVPWSELARKLGDKPGRSTEARRTDARSTETRHTETGRPDTPAQRAVDGADGNDAPAWSRQREPYPERVRRSTPAATRGRTGRVAYAELHAHSNFSFLDGASHPEQLVEEAARLDLEAVALTDHDGFYGVVRFAQAARTLGMPTVIGSELSLGLPARPQGEKDPPGQHLLVLARGIEGYRLLSSAISKAQLAGGEKGRPVYHIEDLAASANDQWMVLTGCRKGTLHRALAEGNGDAELRKLIDLFGHENVAVELTHHGFPDDDERLDRLAALARAAHLPVVATNAVHYATRKQAPLASALAAVRARGSLDDLAGWMPPAGIRHLRSGSQMARIFERFPLAVPTAVALARECAFELHLAEPRLPPYPVPEGHTLGSWLRHLTYEGAEKRYGSRSSPQAHAAWQQIDQELATIDRMGFPGYFLIVWDIARFCRDNNIFCQGRGSAANSAVCYVLGITAVDAVYFHLLFDRFLAPDRDGYPDIDLDIESGRREEAIQYVYNRYGREYAAQVANVISYRPRSAIRDMAKALGHDPGQQDAWAKQVDRWRSMPDQSSEAEQAHDIPRPVMKLAGQILDFPRHLGIHSGGMVLCDRPVAEVCPVEWGRMPGRTVLQWDKDDCADMKLVKFDLLGLGMLSALHQMTDLVAEHHGREIDRATIPPDDPRVYDMLCRADAIGVFQVESRAQLATLPRLQPRTFYDLAIEVALIRPGPIQGGSVHPYIRRKQNKEPVTYLHPLLEKSLTKTLGVPLFQEQLMQMAIDVAGFSGADADELRRAMGNKRSIERMERLRARFFSGMAERGITGETAEQIYDKMEAFANFGFPESHSISFANLVYQSAWMKLYFPAAFCVGLLRSQPMGFYSPQSLVADARRHGIEIRGVDINASRRQGDLERLPGHPAAGTHAAGTPAVGTPGAGMPGADTHAAGAPTAGAGTPGAGYPPAGTPVASTDGYPDVPVNSHAIRIGLDSVRTIGAELAAEIDSERERNGMFRDIPDLCRRVTISQASLEALATAGAFDSLGLQRREALWIAGAMAGESAETLPGTHRLATAPALPVMSDFETSLADLWATGITPEGYPTRHLRQLLDARGVLSTADLLSVSDGRRVLVGGLVTHRQRPATASGITFINLEDESGMVNVVCSPGLWARYRQVAMQANAMLVHGRVQRADTVVSVTAEKLETLPIARKVRSRDFQ</sequence>
<evidence type="ECO:0000256" key="10">
    <source>
        <dbReference type="ARBA" id="ARBA00022932"/>
    </source>
</evidence>
<dbReference type="InterPro" id="IPR004805">
    <property type="entry name" value="DnaE2/DnaE/PolC"/>
</dbReference>
<accession>A0ABY8QXH9</accession>
<dbReference type="InterPro" id="IPR016195">
    <property type="entry name" value="Pol/histidinol_Pase-like"/>
</dbReference>
<evidence type="ECO:0000256" key="7">
    <source>
        <dbReference type="ARBA" id="ARBA00022695"/>
    </source>
</evidence>
<evidence type="ECO:0000313" key="16">
    <source>
        <dbReference type="EMBL" id="WGW13693.1"/>
    </source>
</evidence>
<feature type="compositionally biased region" description="Low complexity" evidence="14">
    <location>
        <begin position="920"/>
        <end position="949"/>
    </location>
</feature>
<evidence type="ECO:0000256" key="5">
    <source>
        <dbReference type="ARBA" id="ARBA00022490"/>
    </source>
</evidence>
<dbReference type="Pfam" id="PF17657">
    <property type="entry name" value="DNA_pol3_finger"/>
    <property type="match status" value="1"/>
</dbReference>
<dbReference type="Gene3D" id="1.10.150.870">
    <property type="match status" value="1"/>
</dbReference>
<dbReference type="PANTHER" id="PTHR32294:SF4">
    <property type="entry name" value="ERROR-PRONE DNA POLYMERASE"/>
    <property type="match status" value="1"/>
</dbReference>
<keyword evidence="6 13" id="KW-0808">Transferase</keyword>
<keyword evidence="10 13" id="KW-0239">DNA-directed DNA polymerase</keyword>
<dbReference type="InterPro" id="IPR040982">
    <property type="entry name" value="DNA_pol3_finger"/>
</dbReference>
<reference evidence="16 17" key="1">
    <citation type="submission" date="2023-05" db="EMBL/GenBank/DDBJ databases">
        <title>Lithophilousrod everest ZFBP1038 complete genpme.</title>
        <authorList>
            <person name="Tian M."/>
        </authorList>
    </citation>
    <scope>NUCLEOTIDE SEQUENCE [LARGE SCALE GENOMIC DNA]</scope>
    <source>
        <strain evidence="16 17">ZFBP1038</strain>
    </source>
</reference>
<dbReference type="RefSeq" id="WP_349640516.1">
    <property type="nucleotide sequence ID" value="NZ_CP090958.1"/>
</dbReference>
<feature type="compositionally biased region" description="Basic and acidic residues" evidence="14">
    <location>
        <begin position="13"/>
        <end position="44"/>
    </location>
</feature>